<keyword evidence="2" id="KW-1185">Reference proteome</keyword>
<dbReference type="GO" id="GO:0001164">
    <property type="term" value="F:RNA polymerase I core promoter sequence-specific DNA binding"/>
    <property type="evidence" value="ECO:0000318"/>
    <property type="project" value="GO_Central"/>
</dbReference>
<reference evidence="1 2" key="3">
    <citation type="journal article" date="2010" name="BMC Genomics">
        <title>Transcriptome sequencing and comparative analysis of cucumber flowers with different sex types.</title>
        <authorList>
            <person name="Guo S."/>
            <person name="Zheng Y."/>
            <person name="Joung J.G."/>
            <person name="Liu S."/>
            <person name="Zhang Z."/>
            <person name="Crasta O.R."/>
            <person name="Sobral B.W."/>
            <person name="Xu Y."/>
            <person name="Huang S."/>
            <person name="Fei Z."/>
        </authorList>
    </citation>
    <scope>NUCLEOTIDE SEQUENCE [LARGE SCALE GENOMIC DNA]</scope>
    <source>
        <strain evidence="2">cv. 9930</strain>
    </source>
</reference>
<evidence type="ECO:0000313" key="2">
    <source>
        <dbReference type="Proteomes" id="UP000029981"/>
    </source>
</evidence>
<evidence type="ECO:0000313" key="1">
    <source>
        <dbReference type="EMBL" id="KGN66857.1"/>
    </source>
</evidence>
<protein>
    <submittedName>
        <fullName evidence="1">Uncharacterized protein</fullName>
    </submittedName>
</protein>
<organism evidence="1 2">
    <name type="scientific">Cucumis sativus</name>
    <name type="common">Cucumber</name>
    <dbReference type="NCBI Taxonomy" id="3659"/>
    <lineage>
        <taxon>Eukaryota</taxon>
        <taxon>Viridiplantae</taxon>
        <taxon>Streptophyta</taxon>
        <taxon>Embryophyta</taxon>
        <taxon>Tracheophyta</taxon>
        <taxon>Spermatophyta</taxon>
        <taxon>Magnoliopsida</taxon>
        <taxon>eudicotyledons</taxon>
        <taxon>Gunneridae</taxon>
        <taxon>Pentapetalae</taxon>
        <taxon>rosids</taxon>
        <taxon>fabids</taxon>
        <taxon>Cucurbitales</taxon>
        <taxon>Cucurbitaceae</taxon>
        <taxon>Benincaseae</taxon>
        <taxon>Cucumis</taxon>
    </lineage>
</organism>
<dbReference type="EMBL" id="CM002922">
    <property type="protein sequence ID" value="KGN66857.1"/>
    <property type="molecule type" value="Genomic_DNA"/>
</dbReference>
<dbReference type="Gramene" id="KGN66857">
    <property type="protein sequence ID" value="KGN66857"/>
    <property type="gene ID" value="Csa_1G701330"/>
</dbReference>
<dbReference type="AlphaFoldDB" id="A0A0A0M158"/>
<dbReference type="STRING" id="3659.A0A0A0M158"/>
<name>A0A0A0M158_CUCSA</name>
<accession>A0A0A0M158</accession>
<reference evidence="1 2" key="4">
    <citation type="journal article" date="2011" name="BMC Genomics">
        <title>RNA-Seq improves annotation of protein-coding genes in the cucumber genome.</title>
        <authorList>
            <person name="Li Z."/>
            <person name="Zhang Z."/>
            <person name="Yan P."/>
            <person name="Huang S."/>
            <person name="Fei Z."/>
            <person name="Lin K."/>
        </authorList>
    </citation>
    <scope>NUCLEOTIDE SEQUENCE [LARGE SCALE GENOMIC DNA]</scope>
    <source>
        <strain evidence="2">cv. 9930</strain>
    </source>
</reference>
<dbReference type="GO" id="GO:0001650">
    <property type="term" value="C:fibrillar center"/>
    <property type="evidence" value="ECO:0000318"/>
    <property type="project" value="GO_Central"/>
</dbReference>
<proteinExistence type="predicted"/>
<dbReference type="PANTHER" id="PTHR15319">
    <property type="entry name" value="TATA BOX-BINDING PROTEIN ASSOCIATED FACTOR RNA POLYMERASE I SUBUNIT C"/>
    <property type="match status" value="1"/>
</dbReference>
<gene>
    <name evidence="1" type="ORF">Csa_1G701330</name>
</gene>
<reference evidence="1 2" key="1">
    <citation type="journal article" date="2009" name="Nat. Genet.">
        <title>The genome of the cucumber, Cucumis sativus L.</title>
        <authorList>
            <person name="Huang S."/>
            <person name="Li R."/>
            <person name="Zhang Z."/>
            <person name="Li L."/>
            <person name="Gu X."/>
            <person name="Fan W."/>
            <person name="Lucas W.J."/>
            <person name="Wang X."/>
            <person name="Xie B."/>
            <person name="Ni P."/>
            <person name="Ren Y."/>
            <person name="Zhu H."/>
            <person name="Li J."/>
            <person name="Lin K."/>
            <person name="Jin W."/>
            <person name="Fei Z."/>
            <person name="Li G."/>
            <person name="Staub J."/>
            <person name="Kilian A."/>
            <person name="van der Vossen E.A."/>
            <person name="Wu Y."/>
            <person name="Guo J."/>
            <person name="He J."/>
            <person name="Jia Z."/>
            <person name="Ren Y."/>
            <person name="Tian G."/>
            <person name="Lu Y."/>
            <person name="Ruan J."/>
            <person name="Qian W."/>
            <person name="Wang M."/>
            <person name="Huang Q."/>
            <person name="Li B."/>
            <person name="Xuan Z."/>
            <person name="Cao J."/>
            <person name="Asan"/>
            <person name="Wu Z."/>
            <person name="Zhang J."/>
            <person name="Cai Q."/>
            <person name="Bai Y."/>
            <person name="Zhao B."/>
            <person name="Han Y."/>
            <person name="Li Y."/>
            <person name="Li X."/>
            <person name="Wang S."/>
            <person name="Shi Q."/>
            <person name="Liu S."/>
            <person name="Cho W.K."/>
            <person name="Kim J.Y."/>
            <person name="Xu Y."/>
            <person name="Heller-Uszynska K."/>
            <person name="Miao H."/>
            <person name="Cheng Z."/>
            <person name="Zhang S."/>
            <person name="Wu J."/>
            <person name="Yang Y."/>
            <person name="Kang H."/>
            <person name="Li M."/>
            <person name="Liang H."/>
            <person name="Ren X."/>
            <person name="Shi Z."/>
            <person name="Wen M."/>
            <person name="Jian M."/>
            <person name="Yang H."/>
            <person name="Zhang G."/>
            <person name="Yang Z."/>
            <person name="Chen R."/>
            <person name="Liu S."/>
            <person name="Li J."/>
            <person name="Ma L."/>
            <person name="Liu H."/>
            <person name="Zhou Y."/>
            <person name="Zhao J."/>
            <person name="Fang X."/>
            <person name="Li G."/>
            <person name="Fang L."/>
            <person name="Li Y."/>
            <person name="Liu D."/>
            <person name="Zheng H."/>
            <person name="Zhang Y."/>
            <person name="Qin N."/>
            <person name="Li Z."/>
            <person name="Yang G."/>
            <person name="Yang S."/>
            <person name="Bolund L."/>
            <person name="Kristiansen K."/>
            <person name="Zheng H."/>
            <person name="Li S."/>
            <person name="Zhang X."/>
            <person name="Yang H."/>
            <person name="Wang J."/>
            <person name="Sun R."/>
            <person name="Zhang B."/>
            <person name="Jiang S."/>
            <person name="Wang J."/>
            <person name="Du Y."/>
            <person name="Li S."/>
        </authorList>
    </citation>
    <scope>NUCLEOTIDE SEQUENCE [LARGE SCALE GENOMIC DNA]</scope>
    <source>
        <strain evidence="2">cv. 9930</strain>
    </source>
</reference>
<dbReference type="PANTHER" id="PTHR15319:SF1">
    <property type="entry name" value="TATA BOX-BINDING PROTEIN-ASSOCIATED FACTOR RNA POLYMERASE I SUBUNIT C"/>
    <property type="match status" value="1"/>
</dbReference>
<dbReference type="eggNOG" id="ENOG502QW2G">
    <property type="taxonomic scope" value="Eukaryota"/>
</dbReference>
<dbReference type="Proteomes" id="UP000029981">
    <property type="component" value="Chromosome 1"/>
</dbReference>
<sequence>MQLTVSFGRLRRNRSFGFFVFLKEWRRFLHVTTFDFGGFCNFQSFVISIMSEEEWKSLFPIGTVFKSPLLISGSSVKNSIGPLVFNPVPTSLTRLFSSQSLLPSLSPPSVLNLPRFLLTSSSVVPSTSSSVASLFGEQQCCSDPPSVLRYNRLQCLPCPNSSSVVVFFPTGPNSDHVGFLVVSSNGSGLDVQSDCSNDVFSVESELNYQIFGIAVNPNSGFVDDSYEDIGFLLAYTMYSVEWFIVKNHAIGSSCQPRVSLVHMGSKVFKTCSVVHACWNPHLSEESVVLLEDGSLFLFDMEPLLKTKDYNANVNLKGIKLKVSWDGLDCSKKVKWLSCEFSWHPRILIVARSDAVFLVDLRENDCNISCLMKIETFPTYSLGEKEQFLAFSKAGSDGFYFSIASNHLLLLCDIRKPLSPVLQWTHGLDDPSYMNVFSLSELRSSPGNIMYKVASESGYCIVLGSFWSSEFNIFCYGPSPPGLDQSISSRSSKYFQSFYAWERPSNLILSGRECPCSSCLTKQESLKDAISEWVEWQQKKEIVLGFSILDNNLSLPFTGQNEYGSFTLIRLMSSGVLEAQTYQASWNSLKKIDVVHKESLNLNDYLLYGWLVDDKYRFTRRYMYFNFDYLMGYLNDKLDEVVDSFMRKYCKDSLCEQSLSLEVHEVLCEKIKACGFDRLRSTPALAVVFNDISLPSSIQEIAFRKLWASLPMELLHFSFSSYSEFLDNKNTVSFEFLSVPSLHQLPPFMLRDPSSRSTKWSHKVPRTENIVGPVLPLPILLVLHEFRNGCSKLEEEEAGKFSVEAEFREQYDEIRSAAGEMAVSPFDPKVDDGPAVSLGDDREYVSAESQKPKSFVSYNPFAFNSHTLDSTQGNLTNCANVFDSLIFKLGGKEASSEKSQNNASRELYNGLCPVELEFNAPLMDFGSKELKAYDLLKRQLLKWEDGFDAYKEFRSKI</sequence>
<dbReference type="OMA" id="WYASREL"/>
<dbReference type="InterPro" id="IPR038801">
    <property type="entry name" value="TAF1C"/>
</dbReference>
<reference evidence="1 2" key="2">
    <citation type="journal article" date="2009" name="PLoS ONE">
        <title>An integrated genetic and cytogenetic map of the cucumber genome.</title>
        <authorList>
            <person name="Ren Y."/>
            <person name="Zhang Z."/>
            <person name="Liu J."/>
            <person name="Staub J.E."/>
            <person name="Han Y."/>
            <person name="Cheng Z."/>
            <person name="Li X."/>
            <person name="Lu J."/>
            <person name="Miao H."/>
            <person name="Kang H."/>
            <person name="Xie B."/>
            <person name="Gu X."/>
            <person name="Wang X."/>
            <person name="Du Y."/>
            <person name="Jin W."/>
            <person name="Huang S."/>
        </authorList>
    </citation>
    <scope>NUCLEOTIDE SEQUENCE [LARGE SCALE GENOMIC DNA]</scope>
    <source>
        <strain evidence="2">cv. 9930</strain>
    </source>
</reference>